<dbReference type="EMBL" id="JANAVB010034416">
    <property type="protein sequence ID" value="KAJ6806990.1"/>
    <property type="molecule type" value="Genomic_DNA"/>
</dbReference>
<dbReference type="Proteomes" id="UP001140949">
    <property type="component" value="Unassembled WGS sequence"/>
</dbReference>
<comment type="caution">
    <text evidence="2">The sequence shown here is derived from an EMBL/GenBank/DDBJ whole genome shotgun (WGS) entry which is preliminary data.</text>
</comment>
<gene>
    <name evidence="2" type="ORF">M6B38_106810</name>
</gene>
<reference evidence="2" key="2">
    <citation type="submission" date="2023-04" db="EMBL/GenBank/DDBJ databases">
        <authorList>
            <person name="Bruccoleri R.E."/>
            <person name="Oakeley E.J."/>
            <person name="Faust A.-M."/>
            <person name="Dessus-Babus S."/>
            <person name="Altorfer M."/>
            <person name="Burckhardt D."/>
            <person name="Oertli M."/>
            <person name="Naumann U."/>
            <person name="Petersen F."/>
            <person name="Wong J."/>
        </authorList>
    </citation>
    <scope>NUCLEOTIDE SEQUENCE</scope>
    <source>
        <strain evidence="2">GSM-AAB239-AS_SAM_17_03QT</strain>
        <tissue evidence="2">Leaf</tissue>
    </source>
</reference>
<proteinExistence type="predicted"/>
<dbReference type="AlphaFoldDB" id="A0AAX6ESD1"/>
<protein>
    <submittedName>
        <fullName evidence="2">Bidirectional sugar transporter SWEET4-like</fullName>
    </submittedName>
</protein>
<evidence type="ECO:0000256" key="1">
    <source>
        <dbReference type="SAM" id="MobiDB-lite"/>
    </source>
</evidence>
<feature type="region of interest" description="Disordered" evidence="1">
    <location>
        <begin position="60"/>
        <end position="88"/>
    </location>
</feature>
<evidence type="ECO:0000313" key="3">
    <source>
        <dbReference type="Proteomes" id="UP001140949"/>
    </source>
</evidence>
<name>A0AAX6ESD1_IRIPA</name>
<evidence type="ECO:0000313" key="2">
    <source>
        <dbReference type="EMBL" id="KAJ6806990.1"/>
    </source>
</evidence>
<keyword evidence="3" id="KW-1185">Reference proteome</keyword>
<reference evidence="2" key="1">
    <citation type="journal article" date="2023" name="GigaByte">
        <title>Genome assembly of the bearded iris, Iris pallida Lam.</title>
        <authorList>
            <person name="Bruccoleri R.E."/>
            <person name="Oakeley E.J."/>
            <person name="Faust A.M.E."/>
            <person name="Altorfer M."/>
            <person name="Dessus-Babus S."/>
            <person name="Burckhardt D."/>
            <person name="Oertli M."/>
            <person name="Naumann U."/>
            <person name="Petersen F."/>
            <person name="Wong J."/>
        </authorList>
    </citation>
    <scope>NUCLEOTIDE SEQUENCE</scope>
    <source>
        <strain evidence="2">GSM-AAB239-AS_SAM_17_03QT</strain>
    </source>
</reference>
<feature type="region of interest" description="Disordered" evidence="1">
    <location>
        <begin position="188"/>
        <end position="208"/>
    </location>
</feature>
<feature type="compositionally biased region" description="Basic residues" evidence="1">
    <location>
        <begin position="75"/>
        <end position="88"/>
    </location>
</feature>
<keyword evidence="2" id="KW-0762">Sugar transport</keyword>
<organism evidence="2 3">
    <name type="scientific">Iris pallida</name>
    <name type="common">Sweet iris</name>
    <dbReference type="NCBI Taxonomy" id="29817"/>
    <lineage>
        <taxon>Eukaryota</taxon>
        <taxon>Viridiplantae</taxon>
        <taxon>Streptophyta</taxon>
        <taxon>Embryophyta</taxon>
        <taxon>Tracheophyta</taxon>
        <taxon>Spermatophyta</taxon>
        <taxon>Magnoliopsida</taxon>
        <taxon>Liliopsida</taxon>
        <taxon>Asparagales</taxon>
        <taxon>Iridaceae</taxon>
        <taxon>Iridoideae</taxon>
        <taxon>Irideae</taxon>
        <taxon>Iris</taxon>
    </lineage>
</organism>
<sequence length="258" mass="28907">MEERVGGAVLRGAVPGDAAQLHAVGGLRPPVRAPAQHPGPDHQRLRAGHRARLRAPLPHLLPGVDQAPRDVHPAGRGRVRRHPRHPRHRLRPHLASQVARRRDLLRLLRDHDVRCSLVSHEAGDPDEKRGVHAPLPFSRFLLQWPMLDHLRAYQIRSLHYYPQRARSALLGGSAGASRYVLQVHQGAVGSSQEEGRDRARGGGRGRRCQQARQCPQDWPLMIELARPGLMRALLIWRVLSRRVIYVMISIGVASLIVL</sequence>
<keyword evidence="2" id="KW-0813">Transport</keyword>
<accession>A0AAX6ESD1</accession>